<feature type="domain" description="YrhK" evidence="1">
    <location>
        <begin position="26"/>
        <end position="81"/>
    </location>
</feature>
<evidence type="ECO:0000313" key="3">
    <source>
        <dbReference type="Proteomes" id="UP000011731"/>
    </source>
</evidence>
<proteinExistence type="predicted"/>
<dbReference type="RefSeq" id="WP_003936820.1">
    <property type="nucleotide sequence ID" value="NZ_AOEX01000041.1"/>
</dbReference>
<dbReference type="Proteomes" id="UP000011731">
    <property type="component" value="Unassembled WGS sequence"/>
</dbReference>
<reference evidence="2 3" key="1">
    <citation type="journal article" date="2013" name="Genome Announc.">
        <title>Draft Genome Sequence of Rhodococcus ruber Strain BKS 20-38.</title>
        <authorList>
            <person name="Bala M."/>
            <person name="Kumar S."/>
            <person name="Raghava G.P."/>
            <person name="Mayilraj S."/>
        </authorList>
    </citation>
    <scope>NUCLEOTIDE SEQUENCE [LARGE SCALE GENOMIC DNA]</scope>
    <source>
        <strain evidence="2 3">BKS 20-38</strain>
    </source>
</reference>
<dbReference type="EMBL" id="AOEX01000041">
    <property type="protein sequence ID" value="EME64071.1"/>
    <property type="molecule type" value="Genomic_DNA"/>
</dbReference>
<evidence type="ECO:0000313" key="2">
    <source>
        <dbReference type="EMBL" id="EME64071.1"/>
    </source>
</evidence>
<sequence length="99" mass="11083">MATDHTDHSDPALHLPVGGEQIVIDHRYESASIVNDVLVAVFFTTGSLLFFSESTQTVGTWLFLLGSLDLLARPVIRLGRRVHLQRLRARTGDDLSYDY</sequence>
<dbReference type="InterPro" id="IPR025424">
    <property type="entry name" value="YrhK_domain"/>
</dbReference>
<name>M2XSY4_9NOCA</name>
<keyword evidence="3" id="KW-1185">Reference proteome</keyword>
<comment type="caution">
    <text evidence="2">The sequence shown here is derived from an EMBL/GenBank/DDBJ whole genome shotgun (WGS) entry which is preliminary data.</text>
</comment>
<dbReference type="Pfam" id="PF14145">
    <property type="entry name" value="YrhK"/>
    <property type="match status" value="1"/>
</dbReference>
<protein>
    <recommendedName>
        <fullName evidence="1">YrhK domain-containing protein</fullName>
    </recommendedName>
</protein>
<organism evidence="2 3">
    <name type="scientific">Rhodococcus ruber BKS 20-38</name>
    <dbReference type="NCBI Taxonomy" id="1278076"/>
    <lineage>
        <taxon>Bacteria</taxon>
        <taxon>Bacillati</taxon>
        <taxon>Actinomycetota</taxon>
        <taxon>Actinomycetes</taxon>
        <taxon>Mycobacteriales</taxon>
        <taxon>Nocardiaceae</taxon>
        <taxon>Rhodococcus</taxon>
    </lineage>
</organism>
<accession>M2XSY4</accession>
<dbReference type="AlphaFoldDB" id="M2XSY4"/>
<gene>
    <name evidence="2" type="ORF">G352_13667</name>
</gene>
<evidence type="ECO:0000259" key="1">
    <source>
        <dbReference type="Pfam" id="PF14145"/>
    </source>
</evidence>